<dbReference type="InterPro" id="IPR010730">
    <property type="entry name" value="HET"/>
</dbReference>
<organism evidence="2 3">
    <name type="scientific">Phyllosticta capitalensis</name>
    <dbReference type="NCBI Taxonomy" id="121624"/>
    <lineage>
        <taxon>Eukaryota</taxon>
        <taxon>Fungi</taxon>
        <taxon>Dikarya</taxon>
        <taxon>Ascomycota</taxon>
        <taxon>Pezizomycotina</taxon>
        <taxon>Dothideomycetes</taxon>
        <taxon>Dothideomycetes incertae sedis</taxon>
        <taxon>Botryosphaeriales</taxon>
        <taxon>Phyllostictaceae</taxon>
        <taxon>Phyllosticta</taxon>
    </lineage>
</organism>
<reference evidence="2 3" key="1">
    <citation type="submission" date="2024-04" db="EMBL/GenBank/DDBJ databases">
        <title>Phyllosticta paracitricarpa is synonymous to the EU quarantine fungus P. citricarpa based on phylogenomic analyses.</title>
        <authorList>
            <consortium name="Lawrence Berkeley National Laboratory"/>
            <person name="Van Ingen-Buijs V.A."/>
            <person name="Van Westerhoven A.C."/>
            <person name="Haridas S."/>
            <person name="Skiadas P."/>
            <person name="Martin F."/>
            <person name="Groenewald J.Z."/>
            <person name="Crous P.W."/>
            <person name="Seidl M.F."/>
        </authorList>
    </citation>
    <scope>NUCLEOTIDE SEQUENCE [LARGE SCALE GENOMIC DNA]</scope>
    <source>
        <strain evidence="2 3">CBS 123374</strain>
    </source>
</reference>
<dbReference type="EMBL" id="JBBWRZ010000005">
    <property type="protein sequence ID" value="KAK8235128.1"/>
    <property type="molecule type" value="Genomic_DNA"/>
</dbReference>
<comment type="caution">
    <text evidence="2">The sequence shown here is derived from an EMBL/GenBank/DDBJ whole genome shotgun (WGS) entry which is preliminary data.</text>
</comment>
<name>A0ABR1YNT4_9PEZI</name>
<protein>
    <submittedName>
        <fullName evidence="2">Heterokaryon incompatibility protein-domain-containing protein</fullName>
    </submittedName>
</protein>
<gene>
    <name evidence="2" type="ORF">HDK90DRAFT_234796</name>
</gene>
<sequence>MSTVSSSQFQHAELATASTIRLIKLREQKVDGTVACALRHLDVAEQPDFEYYALSYVWGNPAPTRHIYVEELQFPLHEALWQFMNWAWGQNMFDRWIWTDRICLNQEDDSEIAQQIPRMGRIFHDAKQVMAWLGMSQTKGDSFVKLLNRQSTNFDKERGMPEIQKQYSQQELSDVEAIVGHEYCKRVWILQEVLNAKSLVFLIGNIQVTLEELRTTCALLPNLGQNDYFLGKTPMERLHQATKTRGNWKLGRLLYFMNSGWFQCQRPNDRIYGCLGLVASRADGTSPIDFIKVDYGRSYPEVFLDALLEAHSPIDDCSSEPLDMILPGSRHPTAVHEPIFDLFKRYLGSSRTSERHKIFAGYVLQACDAFILIFLLSGCLPGCSQFVDPLNRLDVYSRTTFTPTFRESATILGYLIGTSSLLQTEASIFENWKVSRQPHISAQSPWRCAAHAARRSPKSMDEKNCHRAEAGTCLRGEAKALIQTLCLQPHNLARACGEYSLDAPHLCDASIMTLELLEGGFFAILRQLSKPEIPRQTGFIFEKAVRCSCRDVSCDESEAREESFFCELVFQFLDKETDLEGKGNNQHGN</sequence>
<dbReference type="Proteomes" id="UP001492380">
    <property type="component" value="Unassembled WGS sequence"/>
</dbReference>
<proteinExistence type="predicted"/>
<evidence type="ECO:0000313" key="3">
    <source>
        <dbReference type="Proteomes" id="UP001492380"/>
    </source>
</evidence>
<feature type="domain" description="Heterokaryon incompatibility" evidence="1">
    <location>
        <begin position="51"/>
        <end position="192"/>
    </location>
</feature>
<keyword evidence="3" id="KW-1185">Reference proteome</keyword>
<dbReference type="PANTHER" id="PTHR24148:SF73">
    <property type="entry name" value="HET DOMAIN PROTEIN (AFU_ORTHOLOGUE AFUA_8G01020)"/>
    <property type="match status" value="1"/>
</dbReference>
<evidence type="ECO:0000313" key="2">
    <source>
        <dbReference type="EMBL" id="KAK8235128.1"/>
    </source>
</evidence>
<evidence type="ECO:0000259" key="1">
    <source>
        <dbReference type="Pfam" id="PF06985"/>
    </source>
</evidence>
<dbReference type="PANTHER" id="PTHR24148">
    <property type="entry name" value="ANKYRIN REPEAT DOMAIN-CONTAINING PROTEIN 39 HOMOLOG-RELATED"/>
    <property type="match status" value="1"/>
</dbReference>
<dbReference type="Pfam" id="PF06985">
    <property type="entry name" value="HET"/>
    <property type="match status" value="1"/>
</dbReference>
<dbReference type="InterPro" id="IPR052895">
    <property type="entry name" value="HetReg/Transcr_Mod"/>
</dbReference>
<accession>A0ABR1YNT4</accession>